<dbReference type="Pfam" id="PF00621">
    <property type="entry name" value="RhoGEF"/>
    <property type="match status" value="1"/>
</dbReference>
<dbReference type="InterPro" id="IPR051492">
    <property type="entry name" value="Dynamin-Rho_GEF"/>
</dbReference>
<dbReference type="GO" id="GO:0005737">
    <property type="term" value="C:cytoplasm"/>
    <property type="evidence" value="ECO:0007669"/>
    <property type="project" value="TreeGrafter"/>
</dbReference>
<dbReference type="AlphaFoldDB" id="A0A165TTY6"/>
<gene>
    <name evidence="3" type="ORF">NEOLEDRAFT_160821</name>
</gene>
<dbReference type="SUPFAM" id="SSF48065">
    <property type="entry name" value="DBL homology domain (DH-domain)"/>
    <property type="match status" value="1"/>
</dbReference>
<accession>A0A165TTY6</accession>
<dbReference type="InterPro" id="IPR035899">
    <property type="entry name" value="DBL_dom_sf"/>
</dbReference>
<dbReference type="STRING" id="1314782.A0A165TTY6"/>
<dbReference type="InterPro" id="IPR027267">
    <property type="entry name" value="AH/BAR_dom_sf"/>
</dbReference>
<feature type="compositionally biased region" description="Basic and acidic residues" evidence="1">
    <location>
        <begin position="1"/>
        <end position="14"/>
    </location>
</feature>
<feature type="compositionally biased region" description="Low complexity" evidence="1">
    <location>
        <begin position="201"/>
        <end position="230"/>
    </location>
</feature>
<feature type="region of interest" description="Disordered" evidence="1">
    <location>
        <begin position="879"/>
        <end position="1004"/>
    </location>
</feature>
<feature type="compositionally biased region" description="Basic and acidic residues" evidence="1">
    <location>
        <begin position="973"/>
        <end position="982"/>
    </location>
</feature>
<dbReference type="Proteomes" id="UP000076761">
    <property type="component" value="Unassembled WGS sequence"/>
</dbReference>
<dbReference type="CDD" id="cd00160">
    <property type="entry name" value="RhoGEF"/>
    <property type="match status" value="1"/>
</dbReference>
<dbReference type="PROSITE" id="PS50010">
    <property type="entry name" value="DH_2"/>
    <property type="match status" value="1"/>
</dbReference>
<dbReference type="InterPro" id="IPR000219">
    <property type="entry name" value="DH_dom"/>
</dbReference>
<feature type="region of interest" description="Disordered" evidence="1">
    <location>
        <begin position="800"/>
        <end position="861"/>
    </location>
</feature>
<feature type="compositionally biased region" description="Low complexity" evidence="1">
    <location>
        <begin position="938"/>
        <end position="949"/>
    </location>
</feature>
<dbReference type="Gene3D" id="1.20.1270.60">
    <property type="entry name" value="Arfaptin homology (AH) domain/BAR domain"/>
    <property type="match status" value="1"/>
</dbReference>
<evidence type="ECO:0000256" key="1">
    <source>
        <dbReference type="SAM" id="MobiDB-lite"/>
    </source>
</evidence>
<feature type="region of interest" description="Disordered" evidence="1">
    <location>
        <begin position="1"/>
        <end position="61"/>
    </location>
</feature>
<dbReference type="PANTHER" id="PTHR22834:SF20">
    <property type="entry name" value="SH3 DOMAIN-CONTAINING PROTEIN"/>
    <property type="match status" value="1"/>
</dbReference>
<dbReference type="SMART" id="SM00325">
    <property type="entry name" value="RhoGEF"/>
    <property type="match status" value="1"/>
</dbReference>
<sequence>MTSVPGERKTRGSSEEQLSDSPPAQTTPSPPPRSPLRPAPRTRTDSLAQVPKASSGTGPEILDSETIFMPLLRHRSIGSLSGLLDSLTQSDTSTLVVEGEEKHAFDETGKSIPLEPECSSPLPLSPIDTIESTSTEASSLLAPTNNAPAVAPVSKRTHALLELLSSERAYASDLALIRAVHMPLALGRPSELHASLPDGISSSSRSSRSFSVSSSAPSAQTPNTTSSTPPMTREDVKLIFGNIEQLAEFSDAFCQLIEDALGEVVEGGKGQDRIGKLFLDNINVLEPPYKTYITRHSSALAHYTNLTTPSPSPSLQVYLQTIKSLTSSLTHAWDIPSLLIKPVQRLLKYPLLLQTIYDETPDNHADKQSLKKARERMEEVARGVNEDRRRWEIVQEVLSAGKKEGIGEGATKRDKKRSGSVPLTVAASVKLGRMRSLTRKVSYGKGSVYAPPSVKENPEEESNEEAAAVAAYESDLHALEEFIHDFAKTAKEWAASTKAYYTQLLSWSHTFGRVIGVVDDDNQGGHSQAFDAFVDVSRIHVIRLCEGLEKTIQDTLLWDLRKLFDTMEAPKKLLEAMHTLEPLHQSLLHRTYGGSGARPAPALLEASQSYVALRGQLAAELPTYLELMEKGVRGCVGKFVSWQEDFWRDTKHVWCDLWDALREDGEELNGQVELVRGENGEVLIAPIQGGAEVTMKQWWERWHPIHDELEALRITKHMPRSSRDSFGLKEKNGKTSVRDKLAALQPSSHVSPPSVPSTPTTPTSLVDYSEAEQKAKDSALESLDRSFLYAYTMGLTPQKSAAFGPFSSSGRKSKTSNGPRDSTDSGLGRSLGKRPSTESLKSGKSAKSTISGKLRKSESSSATLVDGIGDIIASFGPNFGSKGKKMPISKKSNPSIYPDVGSGLPPGYEAEELDLTNTRPGRADRRPSFRRKWSETIRPSSSSRRSPSPMASLSRTPPAATPLASRSASFPIVREKEKDLPSRRNPSPTKKSSHQSQGPQKITSHGKSLYACRVVHRCEPPASVSYHSLPFFTLRPGTTLDILHESGHPSNHPDLPLFVDDGEDCLLLVRDRETHQIGWALASFLTPVR</sequence>
<evidence type="ECO:0000259" key="2">
    <source>
        <dbReference type="PROSITE" id="PS50010"/>
    </source>
</evidence>
<feature type="compositionally biased region" description="Pro residues" evidence="1">
    <location>
        <begin position="28"/>
        <end position="38"/>
    </location>
</feature>
<feature type="compositionally biased region" description="Polar residues" evidence="1">
    <location>
        <begin position="837"/>
        <end position="851"/>
    </location>
</feature>
<dbReference type="InParanoid" id="A0A165TTY6"/>
<dbReference type="OrthoDB" id="10256089at2759"/>
<protein>
    <recommendedName>
        <fullName evidence="2">DH domain-containing protein</fullName>
    </recommendedName>
</protein>
<dbReference type="PANTHER" id="PTHR22834">
    <property type="entry name" value="NUCLEAR FUSION PROTEIN FUS2"/>
    <property type="match status" value="1"/>
</dbReference>
<feature type="compositionally biased region" description="Low complexity" evidence="1">
    <location>
        <begin position="746"/>
        <end position="764"/>
    </location>
</feature>
<feature type="domain" description="DH" evidence="2">
    <location>
        <begin position="155"/>
        <end position="387"/>
    </location>
</feature>
<evidence type="ECO:0000313" key="3">
    <source>
        <dbReference type="EMBL" id="KZT27173.1"/>
    </source>
</evidence>
<proteinExistence type="predicted"/>
<feature type="region of interest" description="Disordered" evidence="1">
    <location>
        <begin position="744"/>
        <end position="764"/>
    </location>
</feature>
<keyword evidence="4" id="KW-1185">Reference proteome</keyword>
<reference evidence="3 4" key="1">
    <citation type="journal article" date="2016" name="Mol. Biol. Evol.">
        <title>Comparative Genomics of Early-Diverging Mushroom-Forming Fungi Provides Insights into the Origins of Lignocellulose Decay Capabilities.</title>
        <authorList>
            <person name="Nagy L.G."/>
            <person name="Riley R."/>
            <person name="Tritt A."/>
            <person name="Adam C."/>
            <person name="Daum C."/>
            <person name="Floudas D."/>
            <person name="Sun H."/>
            <person name="Yadav J.S."/>
            <person name="Pangilinan J."/>
            <person name="Larsson K.H."/>
            <person name="Matsuura K."/>
            <person name="Barry K."/>
            <person name="Labutti K."/>
            <person name="Kuo R."/>
            <person name="Ohm R.A."/>
            <person name="Bhattacharya S.S."/>
            <person name="Shirouzu T."/>
            <person name="Yoshinaga Y."/>
            <person name="Martin F.M."/>
            <person name="Grigoriev I.V."/>
            <person name="Hibbett D.S."/>
        </authorList>
    </citation>
    <scope>NUCLEOTIDE SEQUENCE [LARGE SCALE GENOMIC DNA]</scope>
    <source>
        <strain evidence="3 4">HHB14362 ss-1</strain>
    </source>
</reference>
<feature type="region of interest" description="Disordered" evidence="1">
    <location>
        <begin position="196"/>
        <end position="232"/>
    </location>
</feature>
<dbReference type="SUPFAM" id="SSF103657">
    <property type="entry name" value="BAR/IMD domain-like"/>
    <property type="match status" value="1"/>
</dbReference>
<dbReference type="EMBL" id="KV425563">
    <property type="protein sequence ID" value="KZT27173.1"/>
    <property type="molecule type" value="Genomic_DNA"/>
</dbReference>
<organism evidence="3 4">
    <name type="scientific">Neolentinus lepideus HHB14362 ss-1</name>
    <dbReference type="NCBI Taxonomy" id="1314782"/>
    <lineage>
        <taxon>Eukaryota</taxon>
        <taxon>Fungi</taxon>
        <taxon>Dikarya</taxon>
        <taxon>Basidiomycota</taxon>
        <taxon>Agaricomycotina</taxon>
        <taxon>Agaricomycetes</taxon>
        <taxon>Gloeophyllales</taxon>
        <taxon>Gloeophyllaceae</taxon>
        <taxon>Neolentinus</taxon>
    </lineage>
</organism>
<evidence type="ECO:0000313" key="4">
    <source>
        <dbReference type="Proteomes" id="UP000076761"/>
    </source>
</evidence>
<feature type="compositionally biased region" description="Basic and acidic residues" evidence="1">
    <location>
        <begin position="921"/>
        <end position="935"/>
    </location>
</feature>
<name>A0A165TTY6_9AGAM</name>
<dbReference type="Gene3D" id="1.20.900.10">
    <property type="entry name" value="Dbl homology (DH) domain"/>
    <property type="match status" value="1"/>
</dbReference>
<dbReference type="GO" id="GO:0005085">
    <property type="term" value="F:guanyl-nucleotide exchange factor activity"/>
    <property type="evidence" value="ECO:0007669"/>
    <property type="project" value="InterPro"/>
</dbReference>
<feature type="compositionally biased region" description="Polar residues" evidence="1">
    <location>
        <begin position="984"/>
        <end position="1004"/>
    </location>
</feature>
<feature type="compositionally biased region" description="Polar residues" evidence="1">
    <location>
        <begin position="806"/>
        <end position="820"/>
    </location>
</feature>